<evidence type="ECO:0000313" key="4">
    <source>
        <dbReference type="Proteomes" id="UP000198500"/>
    </source>
</evidence>
<dbReference type="Proteomes" id="UP000198500">
    <property type="component" value="Unassembled WGS sequence"/>
</dbReference>
<feature type="region of interest" description="Disordered" evidence="1">
    <location>
        <begin position="57"/>
        <end position="80"/>
    </location>
</feature>
<evidence type="ECO:0000313" key="3">
    <source>
        <dbReference type="EMBL" id="SDW16859.1"/>
    </source>
</evidence>
<dbReference type="RefSeq" id="WP_092567702.1">
    <property type="nucleotide sequence ID" value="NZ_BMXH01000001.1"/>
</dbReference>
<keyword evidence="2" id="KW-0812">Transmembrane</keyword>
<gene>
    <name evidence="3" type="ORF">SAMN05443545_101279</name>
</gene>
<keyword evidence="4" id="KW-1185">Reference proteome</keyword>
<evidence type="ECO:0000256" key="1">
    <source>
        <dbReference type="SAM" id="MobiDB-lite"/>
    </source>
</evidence>
<feature type="transmembrane region" description="Helical" evidence="2">
    <location>
        <begin position="84"/>
        <end position="102"/>
    </location>
</feature>
<organism evidence="3 4">
    <name type="scientific">Aidingimonas halophila</name>
    <dbReference type="NCBI Taxonomy" id="574349"/>
    <lineage>
        <taxon>Bacteria</taxon>
        <taxon>Pseudomonadati</taxon>
        <taxon>Pseudomonadota</taxon>
        <taxon>Gammaproteobacteria</taxon>
        <taxon>Oceanospirillales</taxon>
        <taxon>Halomonadaceae</taxon>
        <taxon>Aidingimonas</taxon>
    </lineage>
</organism>
<sequence>MESLVLLIVMVGGYMLPTIVGAARQHHNTLAITVLNLLLGWTLIGWVVALVWAMTRQPGSVSSPSGEERQPRSIEESSAHLSRARVWIAVIAVLAILLLWGYQSQETGPPDGPTEQTE</sequence>
<dbReference type="EMBL" id="FNNI01000001">
    <property type="protein sequence ID" value="SDW16859.1"/>
    <property type="molecule type" value="Genomic_DNA"/>
</dbReference>
<proteinExistence type="predicted"/>
<dbReference type="Pfam" id="PF14373">
    <property type="entry name" value="Imm_superinfect"/>
    <property type="match status" value="1"/>
</dbReference>
<evidence type="ECO:0000256" key="2">
    <source>
        <dbReference type="SAM" id="Phobius"/>
    </source>
</evidence>
<dbReference type="OrthoDB" id="9814116at2"/>
<keyword evidence="2" id="KW-0472">Membrane</keyword>
<keyword evidence="2" id="KW-1133">Transmembrane helix</keyword>
<name>A0A1H2RDW5_9GAMM</name>
<feature type="transmembrane region" description="Helical" evidence="2">
    <location>
        <begin position="32"/>
        <end position="53"/>
    </location>
</feature>
<dbReference type="AlphaFoldDB" id="A0A1H2RDW5"/>
<protein>
    <submittedName>
        <fullName evidence="3">Superinfection immunity protein</fullName>
    </submittedName>
</protein>
<dbReference type="STRING" id="574349.SAMN05443545_101279"/>
<dbReference type="InterPro" id="IPR016410">
    <property type="entry name" value="Phage_imm"/>
</dbReference>
<accession>A0A1H2RDW5</accession>
<feature type="compositionally biased region" description="Basic and acidic residues" evidence="1">
    <location>
        <begin position="66"/>
        <end position="78"/>
    </location>
</feature>
<reference evidence="3 4" key="1">
    <citation type="submission" date="2016-10" db="EMBL/GenBank/DDBJ databases">
        <authorList>
            <person name="de Groot N.N."/>
        </authorList>
    </citation>
    <scope>NUCLEOTIDE SEQUENCE [LARGE SCALE GENOMIC DNA]</scope>
    <source>
        <strain evidence="3 4">DSM 19219</strain>
    </source>
</reference>